<dbReference type="GeneID" id="54482241"/>
<organism evidence="1 2">
    <name type="scientific">Pseudovirgaria hyperparasitica</name>
    <dbReference type="NCBI Taxonomy" id="470096"/>
    <lineage>
        <taxon>Eukaryota</taxon>
        <taxon>Fungi</taxon>
        <taxon>Dikarya</taxon>
        <taxon>Ascomycota</taxon>
        <taxon>Pezizomycotina</taxon>
        <taxon>Dothideomycetes</taxon>
        <taxon>Dothideomycetes incertae sedis</taxon>
        <taxon>Acrospermales</taxon>
        <taxon>Acrospermaceae</taxon>
        <taxon>Pseudovirgaria</taxon>
    </lineage>
</organism>
<keyword evidence="2" id="KW-1185">Reference proteome</keyword>
<sequence length="290" mass="33452">MTNPMLSVVMEDVSAGVLEVIVGTPESRHEVFHVGKYLLQIHSGYFEGLLKDYKGDTLLCRVDPAYFRFFIQYCLTKSNKTLSDHVMNEEAHYLSCVKSYITALYLQADGYQAYLKNALFSGLDQVELSARMICELLFVAYTLSIEDKVRQRIHCYAFRRVDRLRSDPAWQQLKRYRPGAIIGILYSLSRKKFTVKDPMLRGVKQKEDRLELPGTVVCNALRVARAPDTKEHVRQRTHFYAYKHVKRLRMDPAWKELARDCPEVIIAILYSLSPYAARFNGNPVGKTVLI</sequence>
<dbReference type="AlphaFoldDB" id="A0A6A6WAB8"/>
<dbReference type="EMBL" id="ML996572">
    <property type="protein sequence ID" value="KAF2758061.1"/>
    <property type="molecule type" value="Genomic_DNA"/>
</dbReference>
<evidence type="ECO:0008006" key="3">
    <source>
        <dbReference type="Google" id="ProtNLM"/>
    </source>
</evidence>
<dbReference type="InterPro" id="IPR011333">
    <property type="entry name" value="SKP1/BTB/POZ_sf"/>
</dbReference>
<reference evidence="1" key="1">
    <citation type="journal article" date="2020" name="Stud. Mycol.">
        <title>101 Dothideomycetes genomes: a test case for predicting lifestyles and emergence of pathogens.</title>
        <authorList>
            <person name="Haridas S."/>
            <person name="Albert R."/>
            <person name="Binder M."/>
            <person name="Bloem J."/>
            <person name="Labutti K."/>
            <person name="Salamov A."/>
            <person name="Andreopoulos B."/>
            <person name="Baker S."/>
            <person name="Barry K."/>
            <person name="Bills G."/>
            <person name="Bluhm B."/>
            <person name="Cannon C."/>
            <person name="Castanera R."/>
            <person name="Culley D."/>
            <person name="Daum C."/>
            <person name="Ezra D."/>
            <person name="Gonzalez J."/>
            <person name="Henrissat B."/>
            <person name="Kuo A."/>
            <person name="Liang C."/>
            <person name="Lipzen A."/>
            <person name="Lutzoni F."/>
            <person name="Magnuson J."/>
            <person name="Mondo S."/>
            <person name="Nolan M."/>
            <person name="Ohm R."/>
            <person name="Pangilinan J."/>
            <person name="Park H.-J."/>
            <person name="Ramirez L."/>
            <person name="Alfaro M."/>
            <person name="Sun H."/>
            <person name="Tritt A."/>
            <person name="Yoshinaga Y."/>
            <person name="Zwiers L.-H."/>
            <person name="Turgeon B."/>
            <person name="Goodwin S."/>
            <person name="Spatafora J."/>
            <person name="Crous P."/>
            <person name="Grigoriev I."/>
        </authorList>
    </citation>
    <scope>NUCLEOTIDE SEQUENCE</scope>
    <source>
        <strain evidence="1">CBS 121739</strain>
    </source>
</reference>
<name>A0A6A6WAB8_9PEZI</name>
<dbReference type="SUPFAM" id="SSF54695">
    <property type="entry name" value="POZ domain"/>
    <property type="match status" value="1"/>
</dbReference>
<evidence type="ECO:0000313" key="1">
    <source>
        <dbReference type="EMBL" id="KAF2758061.1"/>
    </source>
</evidence>
<protein>
    <recommendedName>
        <fullName evidence="3">BTB domain-containing protein</fullName>
    </recommendedName>
</protein>
<accession>A0A6A6WAB8</accession>
<dbReference type="Proteomes" id="UP000799437">
    <property type="component" value="Unassembled WGS sequence"/>
</dbReference>
<proteinExistence type="predicted"/>
<gene>
    <name evidence="1" type="ORF">EJ05DRAFT_375946</name>
</gene>
<evidence type="ECO:0000313" key="2">
    <source>
        <dbReference type="Proteomes" id="UP000799437"/>
    </source>
</evidence>
<dbReference type="RefSeq" id="XP_033600512.1">
    <property type="nucleotide sequence ID" value="XM_033741187.1"/>
</dbReference>